<dbReference type="GO" id="GO:0035438">
    <property type="term" value="F:cyclic-di-GMP binding"/>
    <property type="evidence" value="ECO:0007669"/>
    <property type="project" value="InterPro"/>
</dbReference>
<dbReference type="AlphaFoldDB" id="A0AA41UMR1"/>
<organism evidence="2 3">
    <name type="scientific">Desulfatitalea alkaliphila</name>
    <dbReference type="NCBI Taxonomy" id="2929485"/>
    <lineage>
        <taxon>Bacteria</taxon>
        <taxon>Pseudomonadati</taxon>
        <taxon>Thermodesulfobacteriota</taxon>
        <taxon>Desulfobacteria</taxon>
        <taxon>Desulfobacterales</taxon>
        <taxon>Desulfosarcinaceae</taxon>
        <taxon>Desulfatitalea</taxon>
    </lineage>
</organism>
<gene>
    <name evidence="2" type="ORF">MRX98_20185</name>
</gene>
<dbReference type="RefSeq" id="WP_246914444.1">
    <property type="nucleotide sequence ID" value="NZ_JALJRB010000036.1"/>
</dbReference>
<evidence type="ECO:0000259" key="1">
    <source>
        <dbReference type="Pfam" id="PF07238"/>
    </source>
</evidence>
<dbReference type="Gene3D" id="2.40.10.220">
    <property type="entry name" value="predicted glycosyltransferase like domains"/>
    <property type="match status" value="1"/>
</dbReference>
<proteinExistence type="predicted"/>
<comment type="caution">
    <text evidence="2">The sequence shown here is derived from an EMBL/GenBank/DDBJ whole genome shotgun (WGS) entry which is preliminary data.</text>
</comment>
<protein>
    <submittedName>
        <fullName evidence="2">PilZ domain-containing protein</fullName>
    </submittedName>
</protein>
<keyword evidence="3" id="KW-1185">Reference proteome</keyword>
<reference evidence="2" key="1">
    <citation type="submission" date="2022-04" db="EMBL/GenBank/DDBJ databases">
        <title>Desulfatitalea alkaliphila sp. nov., a novel anaerobic sulfate-reducing bacterium isolated from terrestrial mud volcano, Taman Peninsula, Russia.</title>
        <authorList>
            <person name="Khomyakova M.A."/>
            <person name="Merkel A.Y."/>
            <person name="Slobodkin A.I."/>
        </authorList>
    </citation>
    <scope>NUCLEOTIDE SEQUENCE</scope>
    <source>
        <strain evidence="2">M08but</strain>
    </source>
</reference>
<evidence type="ECO:0000313" key="3">
    <source>
        <dbReference type="Proteomes" id="UP001165427"/>
    </source>
</evidence>
<sequence>MVEERRLYPRLKLEMDDGYFAQLLLPDQETLSAAIINLSAGGIHLILPNGAKERMQEGDELLLQNILGGRTLNFLADVKAEVRWIRPAATDHQLSAGCKFRDLAEPVRQQLSQFVHSERMTRGQYD</sequence>
<evidence type="ECO:0000313" key="2">
    <source>
        <dbReference type="EMBL" id="MCJ8502906.1"/>
    </source>
</evidence>
<dbReference type="Proteomes" id="UP001165427">
    <property type="component" value="Unassembled WGS sequence"/>
</dbReference>
<feature type="domain" description="PilZ" evidence="1">
    <location>
        <begin position="4"/>
        <end position="115"/>
    </location>
</feature>
<dbReference type="SUPFAM" id="SSF141371">
    <property type="entry name" value="PilZ domain-like"/>
    <property type="match status" value="1"/>
</dbReference>
<dbReference type="Pfam" id="PF07238">
    <property type="entry name" value="PilZ"/>
    <property type="match status" value="1"/>
</dbReference>
<accession>A0AA41UMR1</accession>
<dbReference type="EMBL" id="JALJRB010000036">
    <property type="protein sequence ID" value="MCJ8502906.1"/>
    <property type="molecule type" value="Genomic_DNA"/>
</dbReference>
<name>A0AA41UMR1_9BACT</name>
<dbReference type="InterPro" id="IPR009875">
    <property type="entry name" value="PilZ_domain"/>
</dbReference>